<evidence type="ECO:0008006" key="3">
    <source>
        <dbReference type="Google" id="ProtNLM"/>
    </source>
</evidence>
<evidence type="ECO:0000256" key="1">
    <source>
        <dbReference type="SAM" id="Phobius"/>
    </source>
</evidence>
<feature type="transmembrane region" description="Helical" evidence="1">
    <location>
        <begin position="6"/>
        <end position="31"/>
    </location>
</feature>
<reference evidence="2" key="1">
    <citation type="journal article" date="2014" name="Int. J. Syst. Evol. Microbiol.">
        <title>Complete genome of a new Firmicutes species belonging to the dominant human colonic microbiota ('Ruminococcus bicirculans') reveals two chromosomes and a selective capacity to utilize plant glucans.</title>
        <authorList>
            <consortium name="NISC Comparative Sequencing Program"/>
            <person name="Wegmann U."/>
            <person name="Louis P."/>
            <person name="Goesmann A."/>
            <person name="Henrissat B."/>
            <person name="Duncan S.H."/>
            <person name="Flint H.J."/>
        </authorList>
    </citation>
    <scope>NUCLEOTIDE SEQUENCE</scope>
    <source>
        <strain evidence="2">NBRC 110608</strain>
    </source>
</reference>
<name>A0ABM8HE38_9MICO</name>
<reference evidence="2" key="2">
    <citation type="submission" date="2023-02" db="EMBL/GenBank/DDBJ databases">
        <authorList>
            <person name="Sun Q."/>
            <person name="Mori K."/>
        </authorList>
    </citation>
    <scope>NUCLEOTIDE SEQUENCE</scope>
    <source>
        <strain evidence="2">NBRC 110608</strain>
    </source>
</reference>
<proteinExistence type="predicted"/>
<organism evidence="2">
    <name type="scientific">Barrientosiimonas endolithica</name>
    <dbReference type="NCBI Taxonomy" id="1535208"/>
    <lineage>
        <taxon>Bacteria</taxon>
        <taxon>Bacillati</taxon>
        <taxon>Actinomycetota</taxon>
        <taxon>Actinomycetes</taxon>
        <taxon>Micrococcales</taxon>
        <taxon>Dermacoccaceae</taxon>
        <taxon>Barrientosiimonas</taxon>
    </lineage>
</organism>
<feature type="transmembrane region" description="Helical" evidence="1">
    <location>
        <begin position="43"/>
        <end position="68"/>
    </location>
</feature>
<evidence type="ECO:0000313" key="2">
    <source>
        <dbReference type="EMBL" id="BDZ59186.1"/>
    </source>
</evidence>
<keyword evidence="1" id="KW-1133">Transmembrane helix</keyword>
<sequence length="69" mass="7134">MLAMTFMTGLLAVVGVLILVAAFAGGGWALFDHARRTGSRPLQFLGLALMGIAAYGLVAAVVALVTWLT</sequence>
<gene>
    <name evidence="2" type="ORF">GCM10025872_28430</name>
</gene>
<keyword evidence="1" id="KW-0812">Transmembrane</keyword>
<protein>
    <recommendedName>
        <fullName evidence="3">DUF4190 domain-containing protein</fullName>
    </recommendedName>
</protein>
<accession>A0ABM8HE38</accession>
<keyword evidence="1" id="KW-0472">Membrane</keyword>
<dbReference type="EMBL" id="AP027735">
    <property type="protein sequence ID" value="BDZ59186.1"/>
    <property type="molecule type" value="Genomic_DNA"/>
</dbReference>